<proteinExistence type="predicted"/>
<sequence length="103" mass="10879">MNSGSLRARCPGLCGAPEPRASKSGRREPGRTTPAASRSRPRPSARAGNSGAGPRGRGTKRKPHLLRRQPCLPSGWQDELRGRGDHSSSLRHGKGGQLPTPVA</sequence>
<dbReference type="AlphaFoldDB" id="A0AAV7T5G9"/>
<gene>
    <name evidence="2" type="ORF">NDU88_003326</name>
</gene>
<evidence type="ECO:0000313" key="3">
    <source>
        <dbReference type="Proteomes" id="UP001066276"/>
    </source>
</evidence>
<dbReference type="EMBL" id="JANPWB010000007">
    <property type="protein sequence ID" value="KAJ1171465.1"/>
    <property type="molecule type" value="Genomic_DNA"/>
</dbReference>
<dbReference type="Proteomes" id="UP001066276">
    <property type="component" value="Chromosome 4_1"/>
</dbReference>
<evidence type="ECO:0000256" key="1">
    <source>
        <dbReference type="SAM" id="MobiDB-lite"/>
    </source>
</evidence>
<protein>
    <submittedName>
        <fullName evidence="2">Uncharacterized protein</fullName>
    </submittedName>
</protein>
<feature type="compositionally biased region" description="Low complexity" evidence="1">
    <location>
        <begin position="34"/>
        <end position="47"/>
    </location>
</feature>
<evidence type="ECO:0000313" key="2">
    <source>
        <dbReference type="EMBL" id="KAJ1171465.1"/>
    </source>
</evidence>
<feature type="compositionally biased region" description="Basic residues" evidence="1">
    <location>
        <begin position="57"/>
        <end position="67"/>
    </location>
</feature>
<feature type="region of interest" description="Disordered" evidence="1">
    <location>
        <begin position="1"/>
        <end position="103"/>
    </location>
</feature>
<comment type="caution">
    <text evidence="2">The sequence shown here is derived from an EMBL/GenBank/DDBJ whole genome shotgun (WGS) entry which is preliminary data.</text>
</comment>
<name>A0AAV7T5G9_PLEWA</name>
<keyword evidence="3" id="KW-1185">Reference proteome</keyword>
<feature type="compositionally biased region" description="Basic and acidic residues" evidence="1">
    <location>
        <begin position="78"/>
        <end position="88"/>
    </location>
</feature>
<organism evidence="2 3">
    <name type="scientific">Pleurodeles waltl</name>
    <name type="common">Iberian ribbed newt</name>
    <dbReference type="NCBI Taxonomy" id="8319"/>
    <lineage>
        <taxon>Eukaryota</taxon>
        <taxon>Metazoa</taxon>
        <taxon>Chordata</taxon>
        <taxon>Craniata</taxon>
        <taxon>Vertebrata</taxon>
        <taxon>Euteleostomi</taxon>
        <taxon>Amphibia</taxon>
        <taxon>Batrachia</taxon>
        <taxon>Caudata</taxon>
        <taxon>Salamandroidea</taxon>
        <taxon>Salamandridae</taxon>
        <taxon>Pleurodelinae</taxon>
        <taxon>Pleurodeles</taxon>
    </lineage>
</organism>
<reference evidence="2" key="1">
    <citation type="journal article" date="2022" name="bioRxiv">
        <title>Sequencing and chromosome-scale assembly of the giantPleurodeles waltlgenome.</title>
        <authorList>
            <person name="Brown T."/>
            <person name="Elewa A."/>
            <person name="Iarovenko S."/>
            <person name="Subramanian E."/>
            <person name="Araus A.J."/>
            <person name="Petzold A."/>
            <person name="Susuki M."/>
            <person name="Suzuki K.-i.T."/>
            <person name="Hayashi T."/>
            <person name="Toyoda A."/>
            <person name="Oliveira C."/>
            <person name="Osipova E."/>
            <person name="Leigh N.D."/>
            <person name="Simon A."/>
            <person name="Yun M.H."/>
        </authorList>
    </citation>
    <scope>NUCLEOTIDE SEQUENCE</scope>
    <source>
        <strain evidence="2">20211129_DDA</strain>
        <tissue evidence="2">Liver</tissue>
    </source>
</reference>
<accession>A0AAV7T5G9</accession>